<sequence>MLTENEDTKIGRGNTLIKVFPPIGREKSINSGYTSMNEEVRGMKK</sequence>
<dbReference type="PATRIC" id="fig|1339280.3.peg.4006"/>
<dbReference type="EMBL" id="JGDM01000098">
    <property type="protein sequence ID" value="EXZ42558.1"/>
    <property type="molecule type" value="Genomic_DNA"/>
</dbReference>
<evidence type="ECO:0000313" key="2">
    <source>
        <dbReference type="Proteomes" id="UP000022272"/>
    </source>
</evidence>
<dbReference type="AlphaFoldDB" id="A0A015YEE9"/>
<accession>A0A015YEE9</accession>
<dbReference type="Proteomes" id="UP000022272">
    <property type="component" value="Unassembled WGS sequence"/>
</dbReference>
<reference evidence="1 2" key="1">
    <citation type="submission" date="2014-02" db="EMBL/GenBank/DDBJ databases">
        <authorList>
            <person name="Sears C."/>
            <person name="Carroll K."/>
            <person name="Sack B.R."/>
            <person name="Qadri F."/>
            <person name="Myers L.L."/>
            <person name="Chung G.-T."/>
            <person name="Escheverria P."/>
            <person name="Fraser C.M."/>
            <person name="Sadzewicz L."/>
            <person name="Shefchek K.A."/>
            <person name="Tallon L."/>
            <person name="Das S.P."/>
            <person name="Daugherty S."/>
            <person name="Mongodin E.F."/>
        </authorList>
    </citation>
    <scope>NUCLEOTIDE SEQUENCE [LARGE SCALE GENOMIC DNA]</scope>
    <source>
        <strain evidence="1 2">2-F-2 #4</strain>
    </source>
</reference>
<name>A0A015YEE9_BACFG</name>
<organism evidence="1 2">
    <name type="scientific">Bacteroides fragilis str. 2-F-2 #4</name>
    <dbReference type="NCBI Taxonomy" id="1339280"/>
    <lineage>
        <taxon>Bacteria</taxon>
        <taxon>Pseudomonadati</taxon>
        <taxon>Bacteroidota</taxon>
        <taxon>Bacteroidia</taxon>
        <taxon>Bacteroidales</taxon>
        <taxon>Bacteroidaceae</taxon>
        <taxon>Bacteroides</taxon>
    </lineage>
</organism>
<proteinExistence type="predicted"/>
<comment type="caution">
    <text evidence="1">The sequence shown here is derived from an EMBL/GenBank/DDBJ whole genome shotgun (WGS) entry which is preliminary data.</text>
</comment>
<protein>
    <submittedName>
        <fullName evidence="1">Uncharacterized protein</fullName>
    </submittedName>
</protein>
<gene>
    <name evidence="1" type="ORF">M076_4185</name>
</gene>
<evidence type="ECO:0000313" key="1">
    <source>
        <dbReference type="EMBL" id="EXZ42558.1"/>
    </source>
</evidence>